<keyword evidence="2" id="KW-1133">Transmembrane helix</keyword>
<evidence type="ECO:0000256" key="1">
    <source>
        <dbReference type="SAM" id="MobiDB-lite"/>
    </source>
</evidence>
<evidence type="ECO:0000313" key="3">
    <source>
        <dbReference type="EMBL" id="QPK79731.1"/>
    </source>
</evidence>
<organism evidence="3 4">
    <name type="scientific">Corynebacterium lizhenjunii</name>
    <dbReference type="NCBI Taxonomy" id="2709394"/>
    <lineage>
        <taxon>Bacteria</taxon>
        <taxon>Bacillati</taxon>
        <taxon>Actinomycetota</taxon>
        <taxon>Actinomycetes</taxon>
        <taxon>Mycobacteriales</taxon>
        <taxon>Corynebacteriaceae</taxon>
        <taxon>Corynebacterium</taxon>
    </lineage>
</organism>
<gene>
    <name evidence="3" type="ORF">G7Y31_03240</name>
</gene>
<dbReference type="EMBL" id="CP064954">
    <property type="protein sequence ID" value="QPK79731.1"/>
    <property type="molecule type" value="Genomic_DNA"/>
</dbReference>
<feature type="transmembrane region" description="Helical" evidence="2">
    <location>
        <begin position="60"/>
        <end position="80"/>
    </location>
</feature>
<feature type="transmembrane region" description="Helical" evidence="2">
    <location>
        <begin position="470"/>
        <end position="486"/>
    </location>
</feature>
<feature type="transmembrane region" description="Helical" evidence="2">
    <location>
        <begin position="445"/>
        <end position="465"/>
    </location>
</feature>
<accession>A0A7T0KFA4</accession>
<feature type="transmembrane region" description="Helical" evidence="2">
    <location>
        <begin position="244"/>
        <end position="266"/>
    </location>
</feature>
<feature type="transmembrane region" description="Helical" evidence="2">
    <location>
        <begin position="406"/>
        <end position="425"/>
    </location>
</feature>
<dbReference type="GO" id="GO:0015558">
    <property type="term" value="F:secondary active p-aminobenzoyl-glutamate transmembrane transporter activity"/>
    <property type="evidence" value="ECO:0007669"/>
    <property type="project" value="InterPro"/>
</dbReference>
<dbReference type="KEGG" id="cliz:G7Y31_03240"/>
<protein>
    <submittedName>
        <fullName evidence="3">AbgT family transporter</fullName>
    </submittedName>
</protein>
<dbReference type="Proteomes" id="UP000594681">
    <property type="component" value="Chromosome"/>
</dbReference>
<dbReference type="Pfam" id="PF03806">
    <property type="entry name" value="ABG_transport"/>
    <property type="match status" value="2"/>
</dbReference>
<feature type="transmembrane region" description="Helical" evidence="2">
    <location>
        <begin position="367"/>
        <end position="385"/>
    </location>
</feature>
<dbReference type="PANTHER" id="PTHR30282">
    <property type="entry name" value="P-AMINOBENZOYL GLUTAMATE TRANSPORTER"/>
    <property type="match status" value="1"/>
</dbReference>
<dbReference type="InterPro" id="IPR004697">
    <property type="entry name" value="AbgT"/>
</dbReference>
<dbReference type="AlphaFoldDB" id="A0A7T0KFA4"/>
<feature type="region of interest" description="Disordered" evidence="1">
    <location>
        <begin position="1"/>
        <end position="46"/>
    </location>
</feature>
<dbReference type="GO" id="GO:1902604">
    <property type="term" value="P:p-aminobenzoyl-glutamate transmembrane transport"/>
    <property type="evidence" value="ECO:0007669"/>
    <property type="project" value="InterPro"/>
</dbReference>
<feature type="transmembrane region" description="Helical" evidence="2">
    <location>
        <begin position="121"/>
        <end position="144"/>
    </location>
</feature>
<reference evidence="3 4" key="1">
    <citation type="submission" date="2020-11" db="EMBL/GenBank/DDBJ databases">
        <title>Corynebacterium sp. ZJ-599.</title>
        <authorList>
            <person name="Zhou J."/>
        </authorList>
    </citation>
    <scope>NUCLEOTIDE SEQUENCE [LARGE SCALE GENOMIC DNA]</scope>
    <source>
        <strain evidence="3 4">ZJ-599</strain>
    </source>
</reference>
<feature type="transmembrane region" description="Helical" evidence="2">
    <location>
        <begin position="537"/>
        <end position="558"/>
    </location>
</feature>
<dbReference type="RefSeq" id="WP_165008602.1">
    <property type="nucleotide sequence ID" value="NZ_CP064954.1"/>
</dbReference>
<keyword evidence="4" id="KW-1185">Reference proteome</keyword>
<keyword evidence="2" id="KW-0812">Transmembrane</keyword>
<proteinExistence type="predicted"/>
<evidence type="ECO:0000256" key="2">
    <source>
        <dbReference type="SAM" id="Phobius"/>
    </source>
</evidence>
<feature type="transmembrane region" description="Helical" evidence="2">
    <location>
        <begin position="506"/>
        <end position="525"/>
    </location>
</feature>
<sequence length="572" mass="60346">MSTSTENSTENPAKKTAKNSPKNLTTESTAGTSTQDSPHTPPGGFLGTIEKIGNKLPNPFWLFVILAGLVAVTSWIGAHIGMTATDPQSGETIAVENLLTAEGLSKMVTEAVANFTSFPPLGVILAVMLGVAVAEQSGLLSALVRAMVAKVSPKMLTFVVALTGVTGSVASDAIYVILIPLGAMAFHAVGRSPIVGAMVAFAASSAGFNASLILNITDLLLGGISTSAAQIVDEAYEVSPLANIFFVIPSAVVLSLIITVVTEFFIVRKARELVDHDDLDTSELDFSAHAPAQSADAQSADGQSADAPAAEGQDALSLAPAEARGLMWSGVALLVFLAAFFALIFIPGSPFASPDGEFMNSPLIRSIAIPISLAFFLVGAVYGLVVGTIKEAGDFPEFMAKGLQTLVPMIVLFFMVAQFLAWFSWSNLGVWTAIKGSELLQAWDLPPVLMFAGLVLMVALLNLFITSGSAQWALMAPVVVPMLMYVNVSPEVAQMLFRIGDSPTNIITPMSPYFALALTFLQRYYKRAGVGTLMSLALPYSIAMLVGWFIFFVIWYLIGIPLGPGSPMTYPA</sequence>
<keyword evidence="2" id="KW-0472">Membrane</keyword>
<feature type="compositionally biased region" description="Polar residues" evidence="1">
    <location>
        <begin position="18"/>
        <end position="38"/>
    </location>
</feature>
<feature type="compositionally biased region" description="Polar residues" evidence="1">
    <location>
        <begin position="1"/>
        <end position="11"/>
    </location>
</feature>
<dbReference type="PANTHER" id="PTHR30282:SF0">
    <property type="entry name" value="P-AMINOBENZOYL-GLUTAMATE TRANSPORT PROTEIN"/>
    <property type="match status" value="1"/>
</dbReference>
<feature type="transmembrane region" description="Helical" evidence="2">
    <location>
        <begin position="326"/>
        <end position="347"/>
    </location>
</feature>
<feature type="transmembrane region" description="Helical" evidence="2">
    <location>
        <begin position="156"/>
        <end position="178"/>
    </location>
</feature>
<name>A0A7T0KFA4_9CORY</name>
<evidence type="ECO:0000313" key="4">
    <source>
        <dbReference type="Proteomes" id="UP000594681"/>
    </source>
</evidence>